<evidence type="ECO:0000256" key="6">
    <source>
        <dbReference type="SAM" id="MobiDB-lite"/>
    </source>
</evidence>
<reference evidence="8" key="1">
    <citation type="journal article" date="2017" name="Chem. Commun. (Camb.)">
        <title>Genetic and chemical characterisation of the cornexistin pathway provides further insight into maleidride biosynthesis.</title>
        <authorList>
            <person name="Williams K."/>
            <person name="Szwalbe A.J."/>
            <person name="Dickson C."/>
            <person name="Desson T.R."/>
            <person name="Mulholland N.P."/>
            <person name="Vincent J.L."/>
            <person name="Clough J.M."/>
            <person name="Bailey A.M."/>
            <person name="Butts C.P."/>
            <person name="Willis C.L."/>
            <person name="Simpson T.J."/>
            <person name="Cox R.J."/>
        </authorList>
    </citation>
    <scope>NUCLEOTIDE SEQUENCE</scope>
</reference>
<dbReference type="InterPro" id="IPR051711">
    <property type="entry name" value="Stress_Response_Reg"/>
</dbReference>
<feature type="region of interest" description="Disordered" evidence="6">
    <location>
        <begin position="62"/>
        <end position="116"/>
    </location>
</feature>
<feature type="region of interest" description="Disordered" evidence="6">
    <location>
        <begin position="155"/>
        <end position="209"/>
    </location>
</feature>
<feature type="compositionally biased region" description="Basic and acidic residues" evidence="6">
    <location>
        <begin position="71"/>
        <end position="82"/>
    </location>
</feature>
<organism evidence="8">
    <name type="scientific">Paecilomyces divaricatus</name>
    <name type="common">Penicillium divaricatum</name>
    <dbReference type="NCBI Taxonomy" id="644132"/>
    <lineage>
        <taxon>Eukaryota</taxon>
        <taxon>Fungi</taxon>
        <taxon>Dikarya</taxon>
        <taxon>Ascomycota</taxon>
        <taxon>Pezizomycotina</taxon>
        <taxon>Eurotiomycetes</taxon>
        <taxon>Eurotiomycetidae</taxon>
        <taxon>Eurotiales</taxon>
        <taxon>Thermoascaceae</taxon>
        <taxon>Paecilomyces</taxon>
    </lineage>
</organism>
<evidence type="ECO:0000313" key="8">
    <source>
        <dbReference type="EMBL" id="ASK38709.1"/>
    </source>
</evidence>
<evidence type="ECO:0000259" key="7">
    <source>
        <dbReference type="PROSITE" id="PS50048"/>
    </source>
</evidence>
<feature type="region of interest" description="Disordered" evidence="6">
    <location>
        <begin position="231"/>
        <end position="280"/>
    </location>
</feature>
<comment type="subcellular location">
    <subcellularLocation>
        <location evidence="1">Nucleus</location>
    </subcellularLocation>
</comment>
<keyword evidence="3" id="KW-0238">DNA-binding</keyword>
<feature type="region of interest" description="Disordered" evidence="6">
    <location>
        <begin position="1"/>
        <end position="27"/>
    </location>
</feature>
<evidence type="ECO:0000256" key="4">
    <source>
        <dbReference type="ARBA" id="ARBA00023163"/>
    </source>
</evidence>
<name>A0A3G1IHJ9_PAEDI</name>
<dbReference type="AlphaFoldDB" id="A0A3G1IHJ9"/>
<dbReference type="CDD" id="cd00067">
    <property type="entry name" value="GAL4"/>
    <property type="match status" value="1"/>
</dbReference>
<keyword evidence="4" id="KW-0804">Transcription</keyword>
<dbReference type="SUPFAM" id="SSF57701">
    <property type="entry name" value="Zn2/Cys6 DNA-binding domain"/>
    <property type="match status" value="1"/>
</dbReference>
<evidence type="ECO:0000256" key="1">
    <source>
        <dbReference type="ARBA" id="ARBA00004123"/>
    </source>
</evidence>
<dbReference type="SMART" id="SM00066">
    <property type="entry name" value="GAL4"/>
    <property type="match status" value="1"/>
</dbReference>
<evidence type="ECO:0000256" key="5">
    <source>
        <dbReference type="ARBA" id="ARBA00023242"/>
    </source>
</evidence>
<dbReference type="GO" id="GO:0000981">
    <property type="term" value="F:DNA-binding transcription factor activity, RNA polymerase II-specific"/>
    <property type="evidence" value="ECO:0007669"/>
    <property type="project" value="InterPro"/>
</dbReference>
<gene>
    <name evidence="8" type="primary">pvL8</name>
</gene>
<dbReference type="InterPro" id="IPR001138">
    <property type="entry name" value="Zn2Cys6_DnaBD"/>
</dbReference>
<dbReference type="PROSITE" id="PS50048">
    <property type="entry name" value="ZN2_CY6_FUNGAL_2"/>
    <property type="match status" value="1"/>
</dbReference>
<dbReference type="GO" id="GO:0008270">
    <property type="term" value="F:zinc ion binding"/>
    <property type="evidence" value="ECO:0007669"/>
    <property type="project" value="InterPro"/>
</dbReference>
<dbReference type="GO" id="GO:0045944">
    <property type="term" value="P:positive regulation of transcription by RNA polymerase II"/>
    <property type="evidence" value="ECO:0007669"/>
    <property type="project" value="TreeGrafter"/>
</dbReference>
<dbReference type="PANTHER" id="PTHR47540:SF4">
    <property type="entry name" value="TRANSCRIPTION FACTOR RGLT"/>
    <property type="match status" value="1"/>
</dbReference>
<evidence type="ECO:0000256" key="2">
    <source>
        <dbReference type="ARBA" id="ARBA00023015"/>
    </source>
</evidence>
<protein>
    <submittedName>
        <fullName evidence="8">C6 transcription factor</fullName>
    </submittedName>
</protein>
<dbReference type="EMBL" id="MF197864">
    <property type="protein sequence ID" value="ASK38709.1"/>
    <property type="molecule type" value="Genomic_DNA"/>
</dbReference>
<dbReference type="GO" id="GO:0043565">
    <property type="term" value="F:sequence-specific DNA binding"/>
    <property type="evidence" value="ECO:0007669"/>
    <property type="project" value="TreeGrafter"/>
</dbReference>
<dbReference type="Pfam" id="PF00172">
    <property type="entry name" value="Zn_clus"/>
    <property type="match status" value="1"/>
</dbReference>
<sequence length="490" mass="52120">MPSSSFPHPPSPGETASKPGEPVKLRSTCDACQKAKHRCSREQPCQHCKYNKVPCVYSALRRIGRPPRRKPPGDAAEREKTPKRSKNRAFQGNNTASTHASEGSPAEPPLPPTTASISISHRAVDSFSSSSSYDHAFLLGHGPAAAARMDDDAWLEMDGSNHDPAGDPSGPPAFDLESILDFDGPTLSGMTAGASMAPSDQGPCPPGTEPPSFLESFKSAAAPMGDAFLFLENPPPFESSAGPGLPPPAPEEPGVGYPMSMPADSHPEGSAPRPQRLPSAPPARHCECYQSVLASLGDFDRRTSLGLACSIDMLVALEQSAHRQAAQVLQCQGCSGSRPDLLLLVALKIDNTVGMLESVSKFNLTLIRPGAASSLLAGSRRSSCGACDSASVSSGGSSQGSRASNNSLSGLMNSRRLLAGAFEIQAEEKIHFFKQFLCKRLRRLSSVLQQLQQRMLQAPQTSISQTGFNLVSENRRRLQSVIGRLELWQG</sequence>
<keyword evidence="2" id="KW-0805">Transcription regulation</keyword>
<dbReference type="SMR" id="A0A3G1IHJ9"/>
<dbReference type="PANTHER" id="PTHR47540">
    <property type="entry name" value="THIAMINE REPRESSIBLE GENES REGULATORY PROTEIN THI5"/>
    <property type="match status" value="1"/>
</dbReference>
<proteinExistence type="predicted"/>
<evidence type="ECO:0000256" key="3">
    <source>
        <dbReference type="ARBA" id="ARBA00023125"/>
    </source>
</evidence>
<feature type="compositionally biased region" description="Polar residues" evidence="6">
    <location>
        <begin position="88"/>
        <end position="101"/>
    </location>
</feature>
<feature type="domain" description="Zn(2)-C6 fungal-type" evidence="7">
    <location>
        <begin position="28"/>
        <end position="57"/>
    </location>
</feature>
<dbReference type="GO" id="GO:0005634">
    <property type="term" value="C:nucleus"/>
    <property type="evidence" value="ECO:0007669"/>
    <property type="project" value="UniProtKB-SubCell"/>
</dbReference>
<dbReference type="Gene3D" id="4.10.240.10">
    <property type="entry name" value="Zn(2)-C6 fungal-type DNA-binding domain"/>
    <property type="match status" value="1"/>
</dbReference>
<dbReference type="InterPro" id="IPR036864">
    <property type="entry name" value="Zn2-C6_fun-type_DNA-bd_sf"/>
</dbReference>
<keyword evidence="5" id="KW-0539">Nucleus</keyword>
<accession>A0A3G1IHJ9</accession>